<dbReference type="InterPro" id="IPR036786">
    <property type="entry name" value="Ribosome_mat_SBDS_N_sf"/>
</dbReference>
<comment type="similarity">
    <text evidence="1">Belongs to the SDO1/SBDS family.</text>
</comment>
<dbReference type="AlphaFoldDB" id="T1B604"/>
<dbReference type="InterPro" id="IPR002140">
    <property type="entry name" value="Sdo1/SBDS"/>
</dbReference>
<dbReference type="InterPro" id="IPR037188">
    <property type="entry name" value="Sdo1/SBDS_central_sf"/>
</dbReference>
<dbReference type="InterPro" id="IPR039100">
    <property type="entry name" value="Sdo1/SBDS-like"/>
</dbReference>
<name>T1B604_9ZZZZ</name>
<dbReference type="SUPFAM" id="SSF109728">
    <property type="entry name" value="Hypothetical protein AF0491, middle domain"/>
    <property type="match status" value="1"/>
</dbReference>
<dbReference type="SUPFAM" id="SSF89895">
    <property type="entry name" value="FYSH domain"/>
    <property type="match status" value="1"/>
</dbReference>
<reference evidence="5" key="2">
    <citation type="journal article" date="2014" name="ISME J.">
        <title>Microbial stratification in low pH oxic and suboxic macroscopic growths along an acid mine drainage.</title>
        <authorList>
            <person name="Mendez-Garcia C."/>
            <person name="Mesa V."/>
            <person name="Sprenger R.R."/>
            <person name="Richter M."/>
            <person name="Diez M.S."/>
            <person name="Solano J."/>
            <person name="Bargiela R."/>
            <person name="Golyshina O.V."/>
            <person name="Manteca A."/>
            <person name="Ramos J.L."/>
            <person name="Gallego J.R."/>
            <person name="Llorente I."/>
            <person name="Martins Dos Santos V.A."/>
            <person name="Jensen O.N."/>
            <person name="Pelaez A.I."/>
            <person name="Sanchez J."/>
            <person name="Ferrer M."/>
        </authorList>
    </citation>
    <scope>NUCLEOTIDE SEQUENCE</scope>
</reference>
<gene>
    <name evidence="5" type="ORF">B2A_07622</name>
</gene>
<organism evidence="5">
    <name type="scientific">mine drainage metagenome</name>
    <dbReference type="NCBI Taxonomy" id="410659"/>
    <lineage>
        <taxon>unclassified sequences</taxon>
        <taxon>metagenomes</taxon>
        <taxon>ecological metagenomes</taxon>
    </lineage>
</organism>
<evidence type="ECO:0000259" key="4">
    <source>
        <dbReference type="Pfam" id="PF20268"/>
    </source>
</evidence>
<dbReference type="InterPro" id="IPR018978">
    <property type="entry name" value="SDO1/SBDS_central"/>
</dbReference>
<evidence type="ECO:0000313" key="5">
    <source>
        <dbReference type="EMBL" id="EQD49590.1"/>
    </source>
</evidence>
<accession>T1B604</accession>
<feature type="domain" description="Ribosome maturation protein SDO1/SBDS central" evidence="3">
    <location>
        <begin position="99"/>
        <end position="160"/>
    </location>
</feature>
<evidence type="ECO:0000256" key="1">
    <source>
        <dbReference type="ARBA" id="ARBA00007433"/>
    </source>
</evidence>
<dbReference type="Pfam" id="PF20268">
    <property type="entry name" value="SBDS_C"/>
    <property type="match status" value="1"/>
</dbReference>
<dbReference type="InterPro" id="IPR035647">
    <property type="entry name" value="EFG_III/V"/>
</dbReference>
<sequence length="227" mass="25142">MANKSVVIKYSRNGDSFEILADADMAYEYITGKRSDPLSVLETEEIFKDAKKAERQSAEKISKAFGTTDLSKVVDIILKNGNVPITTEQRSKMVEEKRKQIIDLIATNSIDPRTGAPNPPLRIENAMKEIKVSIDPFKGASEQVESIVAKLSSILPIKFATAKIQVTIPADSASRCYGILKRFGIKSEEWLPDGSLRAVLEFPAGMQNDFFDRINKATQGRAETKSL</sequence>
<dbReference type="Pfam" id="PF09377">
    <property type="entry name" value="SBDS_domain_II"/>
    <property type="match status" value="1"/>
</dbReference>
<feature type="domain" description="Ribosome maturation protein SDO1/SBDS C-terminal" evidence="4">
    <location>
        <begin position="163"/>
        <end position="226"/>
    </location>
</feature>
<protein>
    <submittedName>
        <fullName evidence="5">Ribosome maturation protein SBDS</fullName>
    </submittedName>
</protein>
<dbReference type="InterPro" id="IPR019783">
    <property type="entry name" value="SDO1/SBDS_N"/>
</dbReference>
<dbReference type="Gene3D" id="3.30.1250.10">
    <property type="entry name" value="Ribosome maturation protein SBDS, N-terminal domain"/>
    <property type="match status" value="1"/>
</dbReference>
<dbReference type="NCBIfam" id="TIGR00291">
    <property type="entry name" value="RNA_SBDS"/>
    <property type="match status" value="1"/>
</dbReference>
<reference evidence="5" key="1">
    <citation type="submission" date="2013-08" db="EMBL/GenBank/DDBJ databases">
        <authorList>
            <person name="Mendez C."/>
            <person name="Richter M."/>
            <person name="Ferrer M."/>
            <person name="Sanchez J."/>
        </authorList>
    </citation>
    <scope>NUCLEOTIDE SEQUENCE</scope>
</reference>
<evidence type="ECO:0000259" key="3">
    <source>
        <dbReference type="Pfam" id="PF09377"/>
    </source>
</evidence>
<dbReference type="EMBL" id="AUZZ01005466">
    <property type="protein sequence ID" value="EQD49590.1"/>
    <property type="molecule type" value="Genomic_DNA"/>
</dbReference>
<dbReference type="PANTHER" id="PTHR10927">
    <property type="entry name" value="RIBOSOME MATURATION PROTEIN SBDS"/>
    <property type="match status" value="1"/>
</dbReference>
<evidence type="ECO:0000259" key="2">
    <source>
        <dbReference type="Pfam" id="PF01172"/>
    </source>
</evidence>
<dbReference type="Gene3D" id="3.30.70.240">
    <property type="match status" value="1"/>
</dbReference>
<proteinExistence type="inferred from homology"/>
<dbReference type="PANTHER" id="PTHR10927:SF4">
    <property type="entry name" value="RIBOSOME MATURATION PROTEIN SDO1 HOMOLOG"/>
    <property type="match status" value="1"/>
</dbReference>
<dbReference type="Pfam" id="PF01172">
    <property type="entry name" value="SBDS_N"/>
    <property type="match status" value="1"/>
</dbReference>
<dbReference type="Gene3D" id="1.10.10.900">
    <property type="entry name" value="SBDS protein C-terminal domain, subdomain 1"/>
    <property type="match status" value="1"/>
</dbReference>
<dbReference type="GO" id="GO:0042256">
    <property type="term" value="P:cytosolic ribosome assembly"/>
    <property type="evidence" value="ECO:0007669"/>
    <property type="project" value="InterPro"/>
</dbReference>
<comment type="caution">
    <text evidence="5">The sequence shown here is derived from an EMBL/GenBank/DDBJ whole genome shotgun (WGS) entry which is preliminary data.</text>
</comment>
<dbReference type="InterPro" id="IPR046928">
    <property type="entry name" value="SDO1/SBDS_C"/>
</dbReference>
<dbReference type="SUPFAM" id="SSF54980">
    <property type="entry name" value="EF-G C-terminal domain-like"/>
    <property type="match status" value="1"/>
</dbReference>
<feature type="domain" description="Ribosome maturation protein SDO1/SBDS N-terminal" evidence="2">
    <location>
        <begin position="6"/>
        <end position="90"/>
    </location>
</feature>